<dbReference type="SUPFAM" id="SSF109998">
    <property type="entry name" value="Triger factor/SurA peptide-binding domain-like"/>
    <property type="match status" value="1"/>
</dbReference>
<evidence type="ECO:0000259" key="8">
    <source>
        <dbReference type="PROSITE" id="PS50198"/>
    </source>
</evidence>
<evidence type="ECO:0000313" key="10">
    <source>
        <dbReference type="Proteomes" id="UP000787472"/>
    </source>
</evidence>
<dbReference type="GO" id="GO:0030288">
    <property type="term" value="C:outer membrane-bounded periplasmic space"/>
    <property type="evidence" value="ECO:0007669"/>
    <property type="project" value="InterPro"/>
</dbReference>
<dbReference type="Pfam" id="PF09312">
    <property type="entry name" value="SurA_N"/>
    <property type="match status" value="1"/>
</dbReference>
<comment type="catalytic activity">
    <reaction evidence="7">
        <text>[protein]-peptidylproline (omega=180) = [protein]-peptidylproline (omega=0)</text>
        <dbReference type="Rhea" id="RHEA:16237"/>
        <dbReference type="Rhea" id="RHEA-COMP:10747"/>
        <dbReference type="Rhea" id="RHEA-COMP:10748"/>
        <dbReference type="ChEBI" id="CHEBI:83833"/>
        <dbReference type="ChEBI" id="CHEBI:83834"/>
        <dbReference type="EC" id="5.2.1.8"/>
    </reaction>
</comment>
<dbReference type="Pfam" id="PF13616">
    <property type="entry name" value="Rotamase_3"/>
    <property type="match status" value="1"/>
</dbReference>
<dbReference type="GO" id="GO:0042277">
    <property type="term" value="F:peptide binding"/>
    <property type="evidence" value="ECO:0007669"/>
    <property type="project" value="InterPro"/>
</dbReference>
<dbReference type="InterPro" id="IPR015391">
    <property type="entry name" value="SurA_N"/>
</dbReference>
<gene>
    <name evidence="7" type="primary">surA</name>
    <name evidence="9" type="ORF">G8770_13130</name>
</gene>
<dbReference type="SUPFAM" id="SSF54534">
    <property type="entry name" value="FKBP-like"/>
    <property type="match status" value="2"/>
</dbReference>
<dbReference type="GO" id="GO:0051082">
    <property type="term" value="F:unfolded protein binding"/>
    <property type="evidence" value="ECO:0007669"/>
    <property type="project" value="UniProtKB-UniRule"/>
</dbReference>
<comment type="caution">
    <text evidence="9">The sequence shown here is derived from an EMBL/GenBank/DDBJ whole genome shotgun (WGS) entry which is preliminary data.</text>
</comment>
<comment type="subcellular location">
    <subcellularLocation>
        <location evidence="7">Periplasm</location>
    </subcellularLocation>
    <text evidence="7">Is capable of associating with the outer membrane.</text>
</comment>
<proteinExistence type="inferred from homology"/>
<sequence length="440" mass="49399" precursor="true">MINYNTFKTGLKSLTAGAALAFCSLSHSQTVPLDKVIAVVDNDVVMASELNQRMRMVVSQLRANQTQLPPEDILRSQITEQLITESLQLQMGQRAGVQVDEAQIDAAINRMKQANNIGDAEFERQLAADGISINSLREQIRRDMIIEQVQRGSVNRRIRITEQEVENFLKSKQGRFWASPDFNLGHILIAVSSSSDSETIKAAEEKANNLRAQILNGANFRELAVTESQGQNALKGGDLGWRKTSEMPELFAENIEGLEKGDVTPPLRSGAGFHILKIYDKRGAQEQVIEQSKVRHILIKPSAILTDEQARQKLADIRQQILDGADFAEMARTNSEDVGSMLSGGDLGWSLPGKFVPEFERTINSTPVGDISQPFRSQFGWHILQVEERRQQDMSETVRTNQAMNLLRSRRFEEERINWLQEIRDEAYVEIKNDPADSAP</sequence>
<dbReference type="GO" id="GO:0043165">
    <property type="term" value="P:Gram-negative-bacterium-type cell outer membrane assembly"/>
    <property type="evidence" value="ECO:0007669"/>
    <property type="project" value="InterPro"/>
</dbReference>
<comment type="domain">
    <text evidence="7">The PPIase activity resides only in the second parvulin domain. The N-terminal region and the C-terminal tail are necessary and sufficient for the chaperone activity of SurA. The PPIase activity is dispensable for SurA to function as a chaperone. The N-terminal region and the C-terminal tail are also required for porin recognition.</text>
</comment>
<dbReference type="Pfam" id="PF00639">
    <property type="entry name" value="Rotamase"/>
    <property type="match status" value="1"/>
</dbReference>
<dbReference type="Gene3D" id="1.10.4030.10">
    <property type="entry name" value="Porin chaperone SurA, peptide-binding domain"/>
    <property type="match status" value="1"/>
</dbReference>
<evidence type="ECO:0000256" key="2">
    <source>
        <dbReference type="ARBA" id="ARBA00022737"/>
    </source>
</evidence>
<dbReference type="EMBL" id="JAAONZ010000010">
    <property type="protein sequence ID" value="NHO66485.1"/>
    <property type="molecule type" value="Genomic_DNA"/>
</dbReference>
<keyword evidence="5 7" id="KW-0143">Chaperone</keyword>
<dbReference type="PANTHER" id="PTHR47637:SF1">
    <property type="entry name" value="CHAPERONE SURA"/>
    <property type="match status" value="1"/>
</dbReference>
<dbReference type="HAMAP" id="MF_01183">
    <property type="entry name" value="Chaperone_SurA"/>
    <property type="match status" value="1"/>
</dbReference>
<evidence type="ECO:0000256" key="6">
    <source>
        <dbReference type="ARBA" id="ARBA00023235"/>
    </source>
</evidence>
<feature type="chain" id="PRO_5039768149" description="Chaperone SurA" evidence="7">
    <location>
        <begin position="29"/>
        <end position="440"/>
    </location>
</feature>
<evidence type="ECO:0000313" key="9">
    <source>
        <dbReference type="EMBL" id="NHO66485.1"/>
    </source>
</evidence>
<organism evidence="9 10">
    <name type="scientific">Pseudomaricurvus hydrocarbonicus</name>
    <dbReference type="NCBI Taxonomy" id="1470433"/>
    <lineage>
        <taxon>Bacteria</taxon>
        <taxon>Pseudomonadati</taxon>
        <taxon>Pseudomonadota</taxon>
        <taxon>Gammaproteobacteria</taxon>
        <taxon>Cellvibrionales</taxon>
        <taxon>Cellvibrionaceae</taxon>
        <taxon>Pseudomaricurvus</taxon>
    </lineage>
</organism>
<reference evidence="9" key="1">
    <citation type="submission" date="2020-03" db="EMBL/GenBank/DDBJ databases">
        <authorList>
            <person name="Guo F."/>
        </authorList>
    </citation>
    <scope>NUCLEOTIDE SEQUENCE</scope>
    <source>
        <strain evidence="9">JCM 30134</strain>
    </source>
</reference>
<dbReference type="PROSITE" id="PS50198">
    <property type="entry name" value="PPIC_PPIASE_2"/>
    <property type="match status" value="2"/>
</dbReference>
<dbReference type="AlphaFoldDB" id="A0A9E5MMG4"/>
<evidence type="ECO:0000256" key="5">
    <source>
        <dbReference type="ARBA" id="ARBA00023186"/>
    </source>
</evidence>
<dbReference type="RefSeq" id="WP_167187386.1">
    <property type="nucleotide sequence ID" value="NZ_JAAONZ010000010.1"/>
</dbReference>
<dbReference type="GO" id="GO:0050821">
    <property type="term" value="P:protein stabilization"/>
    <property type="evidence" value="ECO:0007669"/>
    <property type="project" value="InterPro"/>
</dbReference>
<dbReference type="EC" id="5.2.1.8" evidence="7"/>
<keyword evidence="2 7" id="KW-0677">Repeat</keyword>
<dbReference type="Proteomes" id="UP000787472">
    <property type="component" value="Unassembled WGS sequence"/>
</dbReference>
<feature type="domain" description="PpiC" evidence="8">
    <location>
        <begin position="179"/>
        <end position="280"/>
    </location>
</feature>
<dbReference type="InterPro" id="IPR023034">
    <property type="entry name" value="PPIase_SurA"/>
</dbReference>
<dbReference type="InterPro" id="IPR027304">
    <property type="entry name" value="Trigger_fact/SurA_dom_sf"/>
</dbReference>
<keyword evidence="4 7" id="KW-0697">Rotamase</keyword>
<feature type="signal peptide" evidence="7">
    <location>
        <begin position="1"/>
        <end position="28"/>
    </location>
</feature>
<dbReference type="Gene3D" id="3.10.50.40">
    <property type="match status" value="2"/>
</dbReference>
<keyword evidence="6 7" id="KW-0413">Isomerase</keyword>
<dbReference type="InterPro" id="IPR000297">
    <property type="entry name" value="PPIase_PpiC"/>
</dbReference>
<accession>A0A9E5MMG4</accession>
<protein>
    <recommendedName>
        <fullName evidence="7">Chaperone SurA</fullName>
    </recommendedName>
    <alternativeName>
        <fullName evidence="7">Peptidyl-prolyl cis-trans isomerase SurA</fullName>
        <shortName evidence="7">PPIase SurA</shortName>
        <ecNumber evidence="7">5.2.1.8</ecNumber>
    </alternativeName>
    <alternativeName>
        <fullName evidence="7">Rotamase SurA</fullName>
    </alternativeName>
</protein>
<evidence type="ECO:0000256" key="1">
    <source>
        <dbReference type="ARBA" id="ARBA00022729"/>
    </source>
</evidence>
<evidence type="ECO:0000256" key="4">
    <source>
        <dbReference type="ARBA" id="ARBA00023110"/>
    </source>
</evidence>
<comment type="function">
    <text evidence="7">Chaperone involved in the correct folding and assembly of outer membrane proteins. Recognizes specific patterns of aromatic residues and the orientation of their side chains, which are found more frequently in integral outer membrane proteins. May act in both early periplasmic and late outer membrane-associated steps of protein maturation.</text>
</comment>
<feature type="domain" description="PpiC" evidence="8">
    <location>
        <begin position="289"/>
        <end position="388"/>
    </location>
</feature>
<dbReference type="PANTHER" id="PTHR47637">
    <property type="entry name" value="CHAPERONE SURA"/>
    <property type="match status" value="1"/>
</dbReference>
<keyword evidence="3 7" id="KW-0574">Periplasm</keyword>
<dbReference type="GO" id="GO:0003755">
    <property type="term" value="F:peptidyl-prolyl cis-trans isomerase activity"/>
    <property type="evidence" value="ECO:0007669"/>
    <property type="project" value="UniProtKB-UniRule"/>
</dbReference>
<keyword evidence="1 7" id="KW-0732">Signal</keyword>
<keyword evidence="10" id="KW-1185">Reference proteome</keyword>
<evidence type="ECO:0000256" key="3">
    <source>
        <dbReference type="ARBA" id="ARBA00022764"/>
    </source>
</evidence>
<dbReference type="InterPro" id="IPR050280">
    <property type="entry name" value="OMP_Chaperone_SurA"/>
</dbReference>
<name>A0A9E5MMG4_9GAMM</name>
<evidence type="ECO:0000256" key="7">
    <source>
        <dbReference type="HAMAP-Rule" id="MF_01183"/>
    </source>
</evidence>
<dbReference type="GO" id="GO:0006457">
    <property type="term" value="P:protein folding"/>
    <property type="evidence" value="ECO:0007669"/>
    <property type="project" value="UniProtKB-UniRule"/>
</dbReference>
<dbReference type="InterPro" id="IPR046357">
    <property type="entry name" value="PPIase_dom_sf"/>
</dbReference>